<name>A0A518CW55_9BACT</name>
<keyword evidence="3" id="KW-0645">Protease</keyword>
<organism evidence="3 4">
    <name type="scientific">Rohdeia mirabilis</name>
    <dbReference type="NCBI Taxonomy" id="2528008"/>
    <lineage>
        <taxon>Bacteria</taxon>
        <taxon>Pseudomonadati</taxon>
        <taxon>Planctomycetota</taxon>
        <taxon>Planctomycetia</taxon>
        <taxon>Planctomycetia incertae sedis</taxon>
        <taxon>Rohdeia</taxon>
    </lineage>
</organism>
<keyword evidence="1" id="KW-0812">Transmembrane</keyword>
<dbReference type="PANTHER" id="PTHR35797">
    <property type="entry name" value="PROTEASE-RELATED"/>
    <property type="match status" value="1"/>
</dbReference>
<protein>
    <submittedName>
        <fullName evidence="3">CAAX amino terminal protease self-immunity</fullName>
    </submittedName>
</protein>
<feature type="transmembrane region" description="Helical" evidence="1">
    <location>
        <begin position="113"/>
        <end position="131"/>
    </location>
</feature>
<feature type="transmembrane region" description="Helical" evidence="1">
    <location>
        <begin position="152"/>
        <end position="173"/>
    </location>
</feature>
<gene>
    <name evidence="3" type="ORF">Pla163_05710</name>
</gene>
<evidence type="ECO:0000313" key="3">
    <source>
        <dbReference type="EMBL" id="QDU83472.1"/>
    </source>
</evidence>
<dbReference type="PANTHER" id="PTHR35797:SF1">
    <property type="entry name" value="PROTEASE"/>
    <property type="match status" value="1"/>
</dbReference>
<feature type="transmembrane region" description="Helical" evidence="1">
    <location>
        <begin position="179"/>
        <end position="199"/>
    </location>
</feature>
<dbReference type="RefSeq" id="WP_419186248.1">
    <property type="nucleotide sequence ID" value="NZ_CP036290.1"/>
</dbReference>
<feature type="domain" description="CAAX prenyl protease 2/Lysostaphin resistance protein A-like" evidence="2">
    <location>
        <begin position="117"/>
        <end position="218"/>
    </location>
</feature>
<feature type="transmembrane region" description="Helical" evidence="1">
    <location>
        <begin position="85"/>
        <end position="107"/>
    </location>
</feature>
<feature type="transmembrane region" description="Helical" evidence="1">
    <location>
        <begin position="230"/>
        <end position="246"/>
    </location>
</feature>
<keyword evidence="4" id="KW-1185">Reference proteome</keyword>
<dbReference type="GO" id="GO:0006508">
    <property type="term" value="P:proteolysis"/>
    <property type="evidence" value="ECO:0007669"/>
    <property type="project" value="UniProtKB-KW"/>
</dbReference>
<dbReference type="GO" id="GO:0080120">
    <property type="term" value="P:CAAX-box protein maturation"/>
    <property type="evidence" value="ECO:0007669"/>
    <property type="project" value="UniProtKB-ARBA"/>
</dbReference>
<dbReference type="Pfam" id="PF02517">
    <property type="entry name" value="Rce1-like"/>
    <property type="match status" value="1"/>
</dbReference>
<keyword evidence="1" id="KW-0472">Membrane</keyword>
<evidence type="ECO:0000313" key="4">
    <source>
        <dbReference type="Proteomes" id="UP000319342"/>
    </source>
</evidence>
<dbReference type="GO" id="GO:0004175">
    <property type="term" value="F:endopeptidase activity"/>
    <property type="evidence" value="ECO:0007669"/>
    <property type="project" value="UniProtKB-ARBA"/>
</dbReference>
<dbReference type="AlphaFoldDB" id="A0A518CW55"/>
<dbReference type="EMBL" id="CP036290">
    <property type="protein sequence ID" value="QDU83472.1"/>
    <property type="molecule type" value="Genomic_DNA"/>
</dbReference>
<dbReference type="InterPro" id="IPR003675">
    <property type="entry name" value="Rce1/LyrA-like_dom"/>
</dbReference>
<accession>A0A518CW55</accession>
<proteinExistence type="predicted"/>
<dbReference type="InterPro" id="IPR042150">
    <property type="entry name" value="MmRce1-like"/>
</dbReference>
<keyword evidence="1" id="KW-1133">Transmembrane helix</keyword>
<sequence length="258" mass="29211">MKSQSNPSVFLIVVLVWTWAFSWTALTGQSKWNTPEGDTYVLLGTLGSMGFVPLAVLFALREGGWRTVVGFLGKTFIVPLQVKPWLLALVPAALILVGMFLGANLFWRGSWNFTPALGLGLLGILLFAWLEEVVWRGYALPRLLERYSPTGASLRLGLMWMLWHMPFFWVVGYSEWGPWGFLAWAPFYFVYTFYFTWLYQRSRGSVLVATVSHTAVNGVIQWFQPLSIENAGSLFAAGVLALFLFRKSRMDERSESVD</sequence>
<evidence type="ECO:0000259" key="2">
    <source>
        <dbReference type="Pfam" id="PF02517"/>
    </source>
</evidence>
<dbReference type="Proteomes" id="UP000319342">
    <property type="component" value="Chromosome"/>
</dbReference>
<reference evidence="3 4" key="1">
    <citation type="submission" date="2019-02" db="EMBL/GenBank/DDBJ databases">
        <title>Deep-cultivation of Planctomycetes and their phenomic and genomic characterization uncovers novel biology.</title>
        <authorList>
            <person name="Wiegand S."/>
            <person name="Jogler M."/>
            <person name="Boedeker C."/>
            <person name="Pinto D."/>
            <person name="Vollmers J."/>
            <person name="Rivas-Marin E."/>
            <person name="Kohn T."/>
            <person name="Peeters S.H."/>
            <person name="Heuer A."/>
            <person name="Rast P."/>
            <person name="Oberbeckmann S."/>
            <person name="Bunk B."/>
            <person name="Jeske O."/>
            <person name="Meyerdierks A."/>
            <person name="Storesund J.E."/>
            <person name="Kallscheuer N."/>
            <person name="Luecker S."/>
            <person name="Lage O.M."/>
            <person name="Pohl T."/>
            <person name="Merkel B.J."/>
            <person name="Hornburger P."/>
            <person name="Mueller R.-W."/>
            <person name="Bruemmer F."/>
            <person name="Labrenz M."/>
            <person name="Spormann A.M."/>
            <person name="Op den Camp H."/>
            <person name="Overmann J."/>
            <person name="Amann R."/>
            <person name="Jetten M.S.M."/>
            <person name="Mascher T."/>
            <person name="Medema M.H."/>
            <person name="Devos D.P."/>
            <person name="Kaster A.-K."/>
            <person name="Ovreas L."/>
            <person name="Rohde M."/>
            <person name="Galperin M.Y."/>
            <person name="Jogler C."/>
        </authorList>
    </citation>
    <scope>NUCLEOTIDE SEQUENCE [LARGE SCALE GENOMIC DNA]</scope>
    <source>
        <strain evidence="3 4">Pla163</strain>
    </source>
</reference>
<keyword evidence="3" id="KW-0378">Hydrolase</keyword>
<feature type="transmembrane region" description="Helical" evidence="1">
    <location>
        <begin position="206"/>
        <end position="224"/>
    </location>
</feature>
<feature type="transmembrane region" description="Helical" evidence="1">
    <location>
        <begin position="40"/>
        <end position="60"/>
    </location>
</feature>
<evidence type="ECO:0000256" key="1">
    <source>
        <dbReference type="SAM" id="Phobius"/>
    </source>
</evidence>